<protein>
    <submittedName>
        <fullName evidence="2">Sugar phosphate isomerase/epimerase</fullName>
    </submittedName>
</protein>
<dbReference type="EMBL" id="FORH01000017">
    <property type="protein sequence ID" value="SFK29579.1"/>
    <property type="molecule type" value="Genomic_DNA"/>
</dbReference>
<sequence>MKYAISNIAWSPCERLEVYGLLARLGICGLEIAPSLFFQGADDPLMPDKEHMANALHDIDDYGLTPVSMQSTLFGMGKAELFGTGMSAETFGMAMRKSILLAGELELGNIVFGAPKNRIRPVEMSLEAATGVAIAKFKEFGELAREQGVILGVECNPAAYGGNFLTLYDETVAFVRQVNHSNIGLTFDLGSMHMLGDEERIPDVIARDVDLISHVHVSSPFLAPVPSDMVALNTLITSLKQCGYEGWVSVEMKRPNQNGLEEIENSLRHLLDVART</sequence>
<evidence type="ECO:0000313" key="3">
    <source>
        <dbReference type="Proteomes" id="UP000199630"/>
    </source>
</evidence>
<gene>
    <name evidence="2" type="ORF">SAMN04487991_4317</name>
</gene>
<name>A0A1I3YDY3_9RHOB</name>
<organism evidence="2 3">
    <name type="scientific">Celeribacter neptunius</name>
    <dbReference type="NCBI Taxonomy" id="588602"/>
    <lineage>
        <taxon>Bacteria</taxon>
        <taxon>Pseudomonadati</taxon>
        <taxon>Pseudomonadota</taxon>
        <taxon>Alphaproteobacteria</taxon>
        <taxon>Rhodobacterales</taxon>
        <taxon>Roseobacteraceae</taxon>
        <taxon>Celeribacter</taxon>
    </lineage>
</organism>
<dbReference type="SUPFAM" id="SSF51658">
    <property type="entry name" value="Xylose isomerase-like"/>
    <property type="match status" value="1"/>
</dbReference>
<accession>A0A1I3YDY3</accession>
<dbReference type="InterPro" id="IPR036237">
    <property type="entry name" value="Xyl_isomerase-like_sf"/>
</dbReference>
<dbReference type="InterPro" id="IPR013022">
    <property type="entry name" value="Xyl_isomerase-like_TIM-brl"/>
</dbReference>
<dbReference type="GO" id="GO:0016853">
    <property type="term" value="F:isomerase activity"/>
    <property type="evidence" value="ECO:0007669"/>
    <property type="project" value="UniProtKB-KW"/>
</dbReference>
<proteinExistence type="predicted"/>
<dbReference type="Proteomes" id="UP000199630">
    <property type="component" value="Unassembled WGS sequence"/>
</dbReference>
<dbReference type="InterPro" id="IPR050312">
    <property type="entry name" value="IolE/XylAMocC-like"/>
</dbReference>
<dbReference type="AlphaFoldDB" id="A0A1I3YDY3"/>
<feature type="domain" description="Xylose isomerase-like TIM barrel" evidence="1">
    <location>
        <begin position="22"/>
        <end position="270"/>
    </location>
</feature>
<dbReference type="RefSeq" id="WP_090063415.1">
    <property type="nucleotide sequence ID" value="NZ_FORH01000017.1"/>
</dbReference>
<dbReference type="OrthoDB" id="9801426at2"/>
<evidence type="ECO:0000259" key="1">
    <source>
        <dbReference type="Pfam" id="PF01261"/>
    </source>
</evidence>
<dbReference type="Gene3D" id="3.20.20.150">
    <property type="entry name" value="Divalent-metal-dependent TIM barrel enzymes"/>
    <property type="match status" value="1"/>
</dbReference>
<keyword evidence="3" id="KW-1185">Reference proteome</keyword>
<reference evidence="3" key="1">
    <citation type="submission" date="2016-10" db="EMBL/GenBank/DDBJ databases">
        <authorList>
            <person name="Varghese N."/>
            <person name="Submissions S."/>
        </authorList>
    </citation>
    <scope>NUCLEOTIDE SEQUENCE [LARGE SCALE GENOMIC DNA]</scope>
    <source>
        <strain evidence="3">DSM 26471</strain>
    </source>
</reference>
<dbReference type="STRING" id="588602.SAMN04487991_4317"/>
<dbReference type="Pfam" id="PF01261">
    <property type="entry name" value="AP_endonuc_2"/>
    <property type="match status" value="1"/>
</dbReference>
<keyword evidence="2" id="KW-0413">Isomerase</keyword>
<evidence type="ECO:0000313" key="2">
    <source>
        <dbReference type="EMBL" id="SFK29579.1"/>
    </source>
</evidence>
<dbReference type="PANTHER" id="PTHR12110">
    <property type="entry name" value="HYDROXYPYRUVATE ISOMERASE"/>
    <property type="match status" value="1"/>
</dbReference>